<feature type="domain" description="Helicase ATP-binding" evidence="2">
    <location>
        <begin position="54"/>
        <end position="265"/>
    </location>
</feature>
<dbReference type="GO" id="GO:0005524">
    <property type="term" value="F:ATP binding"/>
    <property type="evidence" value="ECO:0007669"/>
    <property type="project" value="InterPro"/>
</dbReference>
<evidence type="ECO:0000259" key="2">
    <source>
        <dbReference type="PROSITE" id="PS51192"/>
    </source>
</evidence>
<accession>A0A2N3HLQ3</accession>
<dbReference type="InterPro" id="IPR014001">
    <property type="entry name" value="Helicase_ATP-bd"/>
</dbReference>
<dbReference type="GO" id="GO:0016787">
    <property type="term" value="F:hydrolase activity"/>
    <property type="evidence" value="ECO:0007669"/>
    <property type="project" value="InterPro"/>
</dbReference>
<dbReference type="AlphaFoldDB" id="A0A2N3HLQ3"/>
<dbReference type="GO" id="GO:0003677">
    <property type="term" value="F:DNA binding"/>
    <property type="evidence" value="ECO:0007669"/>
    <property type="project" value="InterPro"/>
</dbReference>
<evidence type="ECO:0000256" key="1">
    <source>
        <dbReference type="SAM" id="MobiDB-lite"/>
    </source>
</evidence>
<organism evidence="3 4">
    <name type="scientific">Confluentibacter flavum</name>
    <dbReference type="NCBI Taxonomy" id="1909700"/>
    <lineage>
        <taxon>Bacteria</taxon>
        <taxon>Pseudomonadati</taxon>
        <taxon>Bacteroidota</taxon>
        <taxon>Flavobacteriia</taxon>
        <taxon>Flavobacteriales</taxon>
        <taxon>Flavobacteriaceae</taxon>
        <taxon>Confluentibacter</taxon>
    </lineage>
</organism>
<feature type="compositionally biased region" description="Basic and acidic residues" evidence="1">
    <location>
        <begin position="483"/>
        <end position="495"/>
    </location>
</feature>
<dbReference type="Pfam" id="PF04851">
    <property type="entry name" value="ResIII"/>
    <property type="match status" value="1"/>
</dbReference>
<proteinExistence type="predicted"/>
<protein>
    <submittedName>
        <fullName evidence="3">Restriction endonuclease</fullName>
    </submittedName>
</protein>
<dbReference type="RefSeq" id="WP_106659194.1">
    <property type="nucleotide sequence ID" value="NZ_PJEO01000017.1"/>
</dbReference>
<evidence type="ECO:0000313" key="4">
    <source>
        <dbReference type="Proteomes" id="UP000233435"/>
    </source>
</evidence>
<dbReference type="OrthoDB" id="9804145at2"/>
<dbReference type="SUPFAM" id="SSF52540">
    <property type="entry name" value="P-loop containing nucleoside triphosphate hydrolases"/>
    <property type="match status" value="2"/>
</dbReference>
<sequence length="878" mass="101012">MELKSYQRKVIDNLEEYLGYVQEYKSLAKAFNQYWEDKIGPYNPLDGTGMEGYKNNIPNAAHVCVKVPTAGGKTFIAVNALHTIFSAYDSIKPKAVIWLVPWSNLLQQTVNTLSNPEHQYRQKLNSLFNNRVEIYQKADLLQGSNFNPTVVKDQLSIFVMSFSSLRANNKEDRKVFQENGQLEAFVSQYKNNEHILSGIDDTALINVLRFLNPVLVVDESHNAESDLSVDMLKNLNPSFILDLTATPKDNSNIVSLVPAIELKKEHMVKLPVIVYNNHDKTEVINNALHLQRKLENLAKKQETEGGKYIRPIILFQAQPKTKDDNTTFEKLKEQLLELGIPESHIKIKTANIDELKSIDLMSKECEVRYIITINALKEGWDCPFAYILASLADKSSAVDVEQILGRVLRQPYVQKHKAFQLNLSYVLTASAKFNETLQSIVKGLQESGFSEKDYRKVDKMTEEEKKTVMTDPVESFLFPEQQTEQKEETIDKDRVTFNPNSDEEETESSSVIIEIETIAEEQNRQLEEQIKEQEKQPVDENIFQEMGTKVKRYKVKESNKDFIDKIEFPQFFIKVTASDIFGTDEELLNRESLLKDFKLSDEDIKIDFDQISSDLYKIDLEESKKNEYRPSFTKIEDSMVKDPIAEYILAKPKENQISDITHQMMQIVGNMYPIPDQEIKVYMGRILNSMNTEQLRDILVRKWSYTDKIKGKIRQLADSYAEVRFMDLLKSKKINTKANWKLGNEIVPGNIGSSIGNSLYEREGSMNGFEERVAMEIGTSSNIAFWHRNLERGKGFYINGFKANHYPDFILQTKSEKTILIETKGDHLDGSDSEAKCRLGNEWERQAGQDFAYFMVFDKKEIKGAYTLDKAKELISKM</sequence>
<dbReference type="InterPro" id="IPR027417">
    <property type="entry name" value="P-loop_NTPase"/>
</dbReference>
<keyword evidence="3" id="KW-0540">Nuclease</keyword>
<keyword evidence="3" id="KW-0255">Endonuclease</keyword>
<dbReference type="GO" id="GO:0004519">
    <property type="term" value="F:endonuclease activity"/>
    <property type="evidence" value="ECO:0007669"/>
    <property type="project" value="UniProtKB-KW"/>
</dbReference>
<gene>
    <name evidence="3" type="ORF">CSW08_07000</name>
</gene>
<keyword evidence="3" id="KW-0378">Hydrolase</keyword>
<feature type="region of interest" description="Disordered" evidence="1">
    <location>
        <begin position="481"/>
        <end position="509"/>
    </location>
</feature>
<dbReference type="InterPro" id="IPR006935">
    <property type="entry name" value="Helicase/UvrB_N"/>
</dbReference>
<dbReference type="Gene3D" id="3.40.50.300">
    <property type="entry name" value="P-loop containing nucleotide triphosphate hydrolases"/>
    <property type="match status" value="2"/>
</dbReference>
<dbReference type="CDD" id="cd18785">
    <property type="entry name" value="SF2_C"/>
    <property type="match status" value="1"/>
</dbReference>
<comment type="caution">
    <text evidence="3">The sequence shown here is derived from an EMBL/GenBank/DDBJ whole genome shotgun (WGS) entry which is preliminary data.</text>
</comment>
<dbReference type="PROSITE" id="PS51192">
    <property type="entry name" value="HELICASE_ATP_BIND_1"/>
    <property type="match status" value="1"/>
</dbReference>
<evidence type="ECO:0000313" key="3">
    <source>
        <dbReference type="EMBL" id="PKQ45804.1"/>
    </source>
</evidence>
<dbReference type="Proteomes" id="UP000233435">
    <property type="component" value="Unassembled WGS sequence"/>
</dbReference>
<dbReference type="EMBL" id="PJEO01000017">
    <property type="protein sequence ID" value="PKQ45804.1"/>
    <property type="molecule type" value="Genomic_DNA"/>
</dbReference>
<reference evidence="3 4" key="1">
    <citation type="submission" date="2017-12" db="EMBL/GenBank/DDBJ databases">
        <title>Confluentibacter flavum sp. nov., isolated from the saline lake.</title>
        <authorList>
            <person name="Yu L."/>
        </authorList>
    </citation>
    <scope>NUCLEOTIDE SEQUENCE [LARGE SCALE GENOMIC DNA]</scope>
    <source>
        <strain evidence="3 4">3B</strain>
    </source>
</reference>
<keyword evidence="4" id="KW-1185">Reference proteome</keyword>
<name>A0A2N3HLQ3_9FLAO</name>